<evidence type="ECO:0000313" key="1">
    <source>
        <dbReference type="EMBL" id="UWZ78100.1"/>
    </source>
</evidence>
<sequence length="67" mass="7516">MTDRFTDAVKELQDKSSFICTTCQPHEIPRGRETSEGKHMTGVHDRFSEAVAEEGEKSAFVCEQCGH</sequence>
<reference evidence="1" key="1">
    <citation type="journal article" date="2022" name="Environ. Microbiol.">
        <title>Geoalkalibacter halelectricus SAP #1 sp. nov. possessing extracellular electron transfer and mineral#reducing capabilities from a haloalkaline environment.</title>
        <authorList>
            <person name="Yadav S."/>
            <person name="Singh R."/>
            <person name="Sundharam S.S."/>
            <person name="Chaudhary S."/>
            <person name="Krishnamurthi S."/>
            <person name="Patil S.A."/>
        </authorList>
    </citation>
    <scope>NUCLEOTIDE SEQUENCE</scope>
    <source>
        <strain evidence="1">SAP-1</strain>
    </source>
</reference>
<gene>
    <name evidence="1" type="ORF">L9S41_10355</name>
</gene>
<accession>A0ABY5ZJY3</accession>
<name>A0ABY5ZJY3_9BACT</name>
<keyword evidence="2" id="KW-1185">Reference proteome</keyword>
<dbReference type="Proteomes" id="UP001060414">
    <property type="component" value="Chromosome"/>
</dbReference>
<protein>
    <recommendedName>
        <fullName evidence="3">Small CPxCG-related zinc finger protein</fullName>
    </recommendedName>
</protein>
<dbReference type="RefSeq" id="WP_260746449.1">
    <property type="nucleotide sequence ID" value="NZ_CP092109.1"/>
</dbReference>
<organism evidence="1 2">
    <name type="scientific">Geoalkalibacter halelectricus</name>
    <dbReference type="NCBI Taxonomy" id="2847045"/>
    <lineage>
        <taxon>Bacteria</taxon>
        <taxon>Pseudomonadati</taxon>
        <taxon>Thermodesulfobacteriota</taxon>
        <taxon>Desulfuromonadia</taxon>
        <taxon>Desulfuromonadales</taxon>
        <taxon>Geoalkalibacteraceae</taxon>
        <taxon>Geoalkalibacter</taxon>
    </lineage>
</organism>
<proteinExistence type="predicted"/>
<evidence type="ECO:0008006" key="3">
    <source>
        <dbReference type="Google" id="ProtNLM"/>
    </source>
</evidence>
<dbReference type="EMBL" id="CP092109">
    <property type="protein sequence ID" value="UWZ78100.1"/>
    <property type="molecule type" value="Genomic_DNA"/>
</dbReference>
<evidence type="ECO:0000313" key="2">
    <source>
        <dbReference type="Proteomes" id="UP001060414"/>
    </source>
</evidence>